<evidence type="ECO:0000259" key="8">
    <source>
        <dbReference type="PROSITE" id="PS50011"/>
    </source>
</evidence>
<dbReference type="PROSITE" id="PS50011">
    <property type="entry name" value="PROTEIN_KINASE_DOM"/>
    <property type="match status" value="1"/>
</dbReference>
<accession>A0A1J4J8T1</accession>
<dbReference type="InterPro" id="IPR017441">
    <property type="entry name" value="Protein_kinase_ATP_BS"/>
</dbReference>
<dbReference type="PANTHER" id="PTHR24346">
    <property type="entry name" value="MAP/MICROTUBULE AFFINITY-REGULATING KINASE"/>
    <property type="match status" value="1"/>
</dbReference>
<gene>
    <name evidence="9" type="ORF">TRFO_38321</name>
</gene>
<dbReference type="SUPFAM" id="SSF56112">
    <property type="entry name" value="Protein kinase-like (PK-like)"/>
    <property type="match status" value="1"/>
</dbReference>
<evidence type="ECO:0000256" key="2">
    <source>
        <dbReference type="ARBA" id="ARBA00022679"/>
    </source>
</evidence>
<dbReference type="Proteomes" id="UP000179807">
    <property type="component" value="Unassembled WGS sequence"/>
</dbReference>
<evidence type="ECO:0000256" key="3">
    <source>
        <dbReference type="ARBA" id="ARBA00022741"/>
    </source>
</evidence>
<dbReference type="InterPro" id="IPR008271">
    <property type="entry name" value="Ser/Thr_kinase_AS"/>
</dbReference>
<dbReference type="EMBL" id="MLAK01001236">
    <property type="protein sequence ID" value="OHS95594.1"/>
    <property type="molecule type" value="Genomic_DNA"/>
</dbReference>
<keyword evidence="10" id="KW-1185">Reference proteome</keyword>
<comment type="similarity">
    <text evidence="7">Belongs to the protein kinase superfamily.</text>
</comment>
<organism evidence="9 10">
    <name type="scientific">Tritrichomonas foetus</name>
    <dbReference type="NCBI Taxonomy" id="1144522"/>
    <lineage>
        <taxon>Eukaryota</taxon>
        <taxon>Metamonada</taxon>
        <taxon>Parabasalia</taxon>
        <taxon>Tritrichomonadida</taxon>
        <taxon>Tritrichomonadidae</taxon>
        <taxon>Tritrichomonas</taxon>
    </lineage>
</organism>
<evidence type="ECO:0000256" key="1">
    <source>
        <dbReference type="ARBA" id="ARBA00022527"/>
    </source>
</evidence>
<dbReference type="GO" id="GO:0005524">
    <property type="term" value="F:ATP binding"/>
    <property type="evidence" value="ECO:0007669"/>
    <property type="project" value="UniProtKB-UniRule"/>
</dbReference>
<dbReference type="PROSITE" id="PS00108">
    <property type="entry name" value="PROTEIN_KINASE_ST"/>
    <property type="match status" value="1"/>
</dbReference>
<keyword evidence="4 9" id="KW-0418">Kinase</keyword>
<evidence type="ECO:0000256" key="7">
    <source>
        <dbReference type="RuleBase" id="RU000304"/>
    </source>
</evidence>
<sequence>MKGSSVDKPSAPKGYTLDEKIGEGASARVWLGTNNQLQKQVAIKIITKSYLKDPNQKNKFLHEIQLHGMANHPYIAQLFGVKDNVFNYYLIMEYLPRGTLLEKVMSVGHLSENETLRFFTQITSAVKYLHGTLHVVHRDLKLDNIMIDDNDNLKLIDFGFSHDYSPEDEKLNTPCGSPSMFNSMKLMYYFQQIHSIPSDFIFLSQFVYIL</sequence>
<dbReference type="RefSeq" id="XP_068348731.1">
    <property type="nucleotide sequence ID" value="XM_068511971.1"/>
</dbReference>
<keyword evidence="2" id="KW-0808">Transferase</keyword>
<feature type="binding site" evidence="6">
    <location>
        <position position="44"/>
    </location>
    <ligand>
        <name>ATP</name>
        <dbReference type="ChEBI" id="CHEBI:30616"/>
    </ligand>
</feature>
<dbReference type="GO" id="GO:0004674">
    <property type="term" value="F:protein serine/threonine kinase activity"/>
    <property type="evidence" value="ECO:0007669"/>
    <property type="project" value="UniProtKB-KW"/>
</dbReference>
<comment type="caution">
    <text evidence="9">The sequence shown here is derived from an EMBL/GenBank/DDBJ whole genome shotgun (WGS) entry which is preliminary data.</text>
</comment>
<dbReference type="GeneID" id="94846675"/>
<dbReference type="Gene3D" id="1.10.510.10">
    <property type="entry name" value="Transferase(Phosphotransferase) domain 1"/>
    <property type="match status" value="1"/>
</dbReference>
<name>A0A1J4J8T1_9EUKA</name>
<dbReference type="InterPro" id="IPR011009">
    <property type="entry name" value="Kinase-like_dom_sf"/>
</dbReference>
<reference evidence="9" key="1">
    <citation type="submission" date="2016-10" db="EMBL/GenBank/DDBJ databases">
        <authorList>
            <person name="Benchimol M."/>
            <person name="Almeida L.G."/>
            <person name="Vasconcelos A.T."/>
            <person name="Perreira-Neves A."/>
            <person name="Rosa I.A."/>
            <person name="Tasca T."/>
            <person name="Bogo M.R."/>
            <person name="de Souza W."/>
        </authorList>
    </citation>
    <scope>NUCLEOTIDE SEQUENCE [LARGE SCALE GENOMIC DNA]</scope>
    <source>
        <strain evidence="9">K</strain>
    </source>
</reference>
<evidence type="ECO:0000256" key="5">
    <source>
        <dbReference type="ARBA" id="ARBA00022840"/>
    </source>
</evidence>
<evidence type="ECO:0000256" key="4">
    <source>
        <dbReference type="ARBA" id="ARBA00022777"/>
    </source>
</evidence>
<proteinExistence type="inferred from homology"/>
<dbReference type="SMART" id="SM00220">
    <property type="entry name" value="S_TKc"/>
    <property type="match status" value="1"/>
</dbReference>
<keyword evidence="5 6" id="KW-0067">ATP-binding</keyword>
<dbReference type="PROSITE" id="PS00107">
    <property type="entry name" value="PROTEIN_KINASE_ATP"/>
    <property type="match status" value="1"/>
</dbReference>
<dbReference type="OrthoDB" id="408964at2759"/>
<evidence type="ECO:0000313" key="9">
    <source>
        <dbReference type="EMBL" id="OHS95594.1"/>
    </source>
</evidence>
<dbReference type="InterPro" id="IPR000719">
    <property type="entry name" value="Prot_kinase_dom"/>
</dbReference>
<dbReference type="AlphaFoldDB" id="A0A1J4J8T1"/>
<dbReference type="Pfam" id="PF00069">
    <property type="entry name" value="Pkinase"/>
    <property type="match status" value="1"/>
</dbReference>
<dbReference type="VEuPathDB" id="TrichDB:TRFO_38321"/>
<evidence type="ECO:0000256" key="6">
    <source>
        <dbReference type="PROSITE-ProRule" id="PRU10141"/>
    </source>
</evidence>
<feature type="domain" description="Protein kinase" evidence="8">
    <location>
        <begin position="15"/>
        <end position="210"/>
    </location>
</feature>
<keyword evidence="1 7" id="KW-0723">Serine/threonine-protein kinase</keyword>
<keyword evidence="3 6" id="KW-0547">Nucleotide-binding</keyword>
<dbReference type="GO" id="GO:0005737">
    <property type="term" value="C:cytoplasm"/>
    <property type="evidence" value="ECO:0007669"/>
    <property type="project" value="TreeGrafter"/>
</dbReference>
<dbReference type="GO" id="GO:0035556">
    <property type="term" value="P:intracellular signal transduction"/>
    <property type="evidence" value="ECO:0007669"/>
    <property type="project" value="TreeGrafter"/>
</dbReference>
<protein>
    <submittedName>
        <fullName evidence="9">CAMK family protein kinase</fullName>
    </submittedName>
</protein>
<evidence type="ECO:0000313" key="10">
    <source>
        <dbReference type="Proteomes" id="UP000179807"/>
    </source>
</evidence>
<dbReference type="PANTHER" id="PTHR24346:SF82">
    <property type="entry name" value="KP78A-RELATED"/>
    <property type="match status" value="1"/>
</dbReference>